<name>A0A814GS79_9BILA</name>
<comment type="caution">
    <text evidence="1">The sequence shown here is derived from an EMBL/GenBank/DDBJ whole genome shotgun (WGS) entry which is preliminary data.</text>
</comment>
<dbReference type="EMBL" id="CAJNOC010003856">
    <property type="protein sequence ID" value="CAF1000518.1"/>
    <property type="molecule type" value="Genomic_DNA"/>
</dbReference>
<dbReference type="Proteomes" id="UP000663879">
    <property type="component" value="Unassembled WGS sequence"/>
</dbReference>
<proteinExistence type="predicted"/>
<dbReference type="AlphaFoldDB" id="A0A814GS79"/>
<keyword evidence="2" id="KW-1185">Reference proteome</keyword>
<protein>
    <submittedName>
        <fullName evidence="1">Uncharacterized protein</fullName>
    </submittedName>
</protein>
<dbReference type="OrthoDB" id="204305at2759"/>
<evidence type="ECO:0000313" key="2">
    <source>
        <dbReference type="Proteomes" id="UP000663879"/>
    </source>
</evidence>
<reference evidence="1" key="1">
    <citation type="submission" date="2021-02" db="EMBL/GenBank/DDBJ databases">
        <authorList>
            <person name="Nowell W R."/>
        </authorList>
    </citation>
    <scope>NUCLEOTIDE SEQUENCE</scope>
    <source>
        <strain evidence="1">Ploen Becks lab</strain>
    </source>
</reference>
<sequence>MYEINVKQTQLTCDLFKSLKRGPQQKIISYSLYGKTRLYYDLISNLTSMIKEFYPDHVMRIYHDNSINISFKCQLECSNSHVDFCSIEKIPLSLDDSNTILSVNYIHSMMWRFLPIGDSFVDLFMSRDTDSLILQREVDSVKEWIDSDNIGHIMRDNPSHGTHILGGMWGFKSILNRAKANEIYNLIINKNLSRNYNPNGRSTKGYDQFFLSDHVYPKIKLNSTIHDSYLCKHYPNSRPFPTKRIGNCFVGGVGWCNEKKNFTICPNQCRPSNHQDWETC</sequence>
<accession>A0A814GS79</accession>
<evidence type="ECO:0000313" key="1">
    <source>
        <dbReference type="EMBL" id="CAF1000518.1"/>
    </source>
</evidence>
<gene>
    <name evidence="1" type="ORF">OXX778_LOCUS16381</name>
</gene>
<organism evidence="1 2">
    <name type="scientific">Brachionus calyciflorus</name>
    <dbReference type="NCBI Taxonomy" id="104777"/>
    <lineage>
        <taxon>Eukaryota</taxon>
        <taxon>Metazoa</taxon>
        <taxon>Spiralia</taxon>
        <taxon>Gnathifera</taxon>
        <taxon>Rotifera</taxon>
        <taxon>Eurotatoria</taxon>
        <taxon>Monogononta</taxon>
        <taxon>Pseudotrocha</taxon>
        <taxon>Ploima</taxon>
        <taxon>Brachionidae</taxon>
        <taxon>Brachionus</taxon>
    </lineage>
</organism>